<dbReference type="InterPro" id="IPR036412">
    <property type="entry name" value="HAD-like_sf"/>
</dbReference>
<comment type="caution">
    <text evidence="1">The sequence shown here is derived from an EMBL/GenBank/DDBJ whole genome shotgun (WGS) entry which is preliminary data.</text>
</comment>
<dbReference type="InterPro" id="IPR023214">
    <property type="entry name" value="HAD_sf"/>
</dbReference>
<proteinExistence type="predicted"/>
<organism evidence="1 2">
    <name type="scientific">Candidatus Roizmanbacteria bacterium CG_4_10_14_0_2_um_filter_39_13</name>
    <dbReference type="NCBI Taxonomy" id="1974825"/>
    <lineage>
        <taxon>Bacteria</taxon>
        <taxon>Candidatus Roizmaniibacteriota</taxon>
    </lineage>
</organism>
<sequence length="303" mass="33761">MRSEQYFSSELQERLRQVNTLFIDVDQCIYPGPDELNGVFTELAQRYKLIPCTSRSLGEMEAESYPGKDVLLASSNGIFEAGLMIKVNGEIQTTCGANDLQNLDEIRKRLRMAFIPIGPRNTDDKYSFGDYSKDPNAFGSFPTNQKDLKPMPFVFSNYPNQLSVILWPSGNARECPTDYNYFACADFVESLRNENPKLFNNISITRTDGSVLIRPNSPNNEIITKLHGVQSLQTQCGIATETSLFIGDDEQMDLPVAQYISKNGGLVVVPENASEKIKLRAGLILPGYAGSALMPFLQTLTQI</sequence>
<dbReference type="Gene3D" id="3.40.50.1000">
    <property type="entry name" value="HAD superfamily/HAD-like"/>
    <property type="match status" value="1"/>
</dbReference>
<dbReference type="SUPFAM" id="SSF56784">
    <property type="entry name" value="HAD-like"/>
    <property type="match status" value="1"/>
</dbReference>
<gene>
    <name evidence="1" type="ORF">COY16_01590</name>
</gene>
<protein>
    <submittedName>
        <fullName evidence="1">Uncharacterized protein</fullName>
    </submittedName>
</protein>
<dbReference type="AlphaFoldDB" id="A0A2M7U0G0"/>
<reference evidence="2" key="1">
    <citation type="submission" date="2017-09" db="EMBL/GenBank/DDBJ databases">
        <title>Depth-based differentiation of microbial function through sediment-hosted aquifers and enrichment of novel symbionts in the deep terrestrial subsurface.</title>
        <authorList>
            <person name="Probst A.J."/>
            <person name="Ladd B."/>
            <person name="Jarett J.K."/>
            <person name="Geller-Mcgrath D.E."/>
            <person name="Sieber C.M.K."/>
            <person name="Emerson J.B."/>
            <person name="Anantharaman K."/>
            <person name="Thomas B.C."/>
            <person name="Malmstrom R."/>
            <person name="Stieglmeier M."/>
            <person name="Klingl A."/>
            <person name="Woyke T."/>
            <person name="Ryan C.M."/>
            <person name="Banfield J.F."/>
        </authorList>
    </citation>
    <scope>NUCLEOTIDE SEQUENCE [LARGE SCALE GENOMIC DNA]</scope>
</reference>
<accession>A0A2M7U0G0</accession>
<name>A0A2M7U0G0_9BACT</name>
<evidence type="ECO:0000313" key="2">
    <source>
        <dbReference type="Proteomes" id="UP000228503"/>
    </source>
</evidence>
<evidence type="ECO:0000313" key="1">
    <source>
        <dbReference type="EMBL" id="PIZ63503.1"/>
    </source>
</evidence>
<dbReference type="EMBL" id="PFOB01000019">
    <property type="protein sequence ID" value="PIZ63503.1"/>
    <property type="molecule type" value="Genomic_DNA"/>
</dbReference>
<dbReference type="Proteomes" id="UP000228503">
    <property type="component" value="Unassembled WGS sequence"/>
</dbReference>